<evidence type="ECO:0000313" key="7">
    <source>
        <dbReference type="Proteomes" id="UP000189286"/>
    </source>
</evidence>
<comment type="caution">
    <text evidence="6">The sequence shown here is derived from an EMBL/GenBank/DDBJ whole genome shotgun (WGS) entry which is preliminary data.</text>
</comment>
<dbReference type="EMBL" id="MPUJ01000003">
    <property type="protein sequence ID" value="ONK08057.1"/>
    <property type="molecule type" value="Genomic_DNA"/>
</dbReference>
<dbReference type="GO" id="GO:0016020">
    <property type="term" value="C:membrane"/>
    <property type="evidence" value="ECO:0007669"/>
    <property type="project" value="UniProtKB-SubCell"/>
</dbReference>
<evidence type="ECO:0000256" key="2">
    <source>
        <dbReference type="ARBA" id="ARBA00022692"/>
    </source>
</evidence>
<keyword evidence="2 5" id="KW-0812">Transmembrane</keyword>
<name>A0A1V2R6J9_9GAMM</name>
<dbReference type="InterPro" id="IPR035906">
    <property type="entry name" value="MetI-like_sf"/>
</dbReference>
<evidence type="ECO:0000256" key="4">
    <source>
        <dbReference type="ARBA" id="ARBA00023136"/>
    </source>
</evidence>
<keyword evidence="3 5" id="KW-1133">Transmembrane helix</keyword>
<evidence type="ECO:0000256" key="3">
    <source>
        <dbReference type="ARBA" id="ARBA00022989"/>
    </source>
</evidence>
<accession>A0A1V2R6J9</accession>
<reference evidence="7" key="1">
    <citation type="submission" date="2016-11" db="EMBL/GenBank/DDBJ databases">
        <authorList>
            <person name="Panda P."/>
            <person name="Visnovsky S."/>
            <person name="Pitman A."/>
        </authorList>
    </citation>
    <scope>NUCLEOTIDE SEQUENCE [LARGE SCALE GENOMIC DNA]</scope>
    <source>
        <strain evidence="7">ICMP 9972</strain>
    </source>
</reference>
<sequence>MMLYLISDEINFTEASACLFGGWEVWQRRELLDAFRQTMTLALSGAALTTLAAIPMAWLTIRHPSRQFRFLEGCNYITSSLPGIVVALTLHVHHADASIIELKTVSHAAFAIGQQVSLSVNGTAHVFSQ</sequence>
<dbReference type="Gene3D" id="1.10.3720.10">
    <property type="entry name" value="MetI-like"/>
    <property type="match status" value="1"/>
</dbReference>
<evidence type="ECO:0000256" key="1">
    <source>
        <dbReference type="ARBA" id="ARBA00004141"/>
    </source>
</evidence>
<comment type="subcellular location">
    <subcellularLocation>
        <location evidence="1">Membrane</location>
        <topology evidence="1">Multi-pass membrane protein</topology>
    </subcellularLocation>
</comment>
<dbReference type="AlphaFoldDB" id="A0A1V2R6J9"/>
<evidence type="ECO:0000256" key="5">
    <source>
        <dbReference type="SAM" id="Phobius"/>
    </source>
</evidence>
<dbReference type="Proteomes" id="UP000189286">
    <property type="component" value="Unassembled WGS sequence"/>
</dbReference>
<proteinExistence type="predicted"/>
<feature type="transmembrane region" description="Helical" evidence="5">
    <location>
        <begin position="41"/>
        <end position="61"/>
    </location>
</feature>
<protein>
    <submittedName>
        <fullName evidence="6">Uncharacterized protein</fullName>
    </submittedName>
</protein>
<dbReference type="SUPFAM" id="SSF161098">
    <property type="entry name" value="MetI-like"/>
    <property type="match status" value="1"/>
</dbReference>
<evidence type="ECO:0000313" key="6">
    <source>
        <dbReference type="EMBL" id="ONK08057.1"/>
    </source>
</evidence>
<keyword evidence="4 5" id="KW-0472">Membrane</keyword>
<organism evidence="6 7">
    <name type="scientific">Pectobacterium actinidiae</name>
    <dbReference type="NCBI Taxonomy" id="1507808"/>
    <lineage>
        <taxon>Bacteria</taxon>
        <taxon>Pseudomonadati</taxon>
        <taxon>Pseudomonadota</taxon>
        <taxon>Gammaproteobacteria</taxon>
        <taxon>Enterobacterales</taxon>
        <taxon>Pectobacteriaceae</taxon>
        <taxon>Pectobacterium</taxon>
    </lineage>
</organism>
<gene>
    <name evidence="6" type="ORF">BSK71_06515</name>
</gene>